<protein>
    <submittedName>
        <fullName evidence="1">Uncharacterized protein</fullName>
    </submittedName>
</protein>
<accession>L7TGV0</accession>
<proteinExistence type="predicted"/>
<dbReference type="KEGG" id="vg:14477301"/>
<evidence type="ECO:0000313" key="1">
    <source>
        <dbReference type="EMBL" id="AGC34429.1"/>
    </source>
</evidence>
<dbReference type="EMBL" id="KC117377">
    <property type="protein sequence ID" value="AGC34429.1"/>
    <property type="molecule type" value="Genomic_DNA"/>
</dbReference>
<organism evidence="1 2">
    <name type="scientific">Haloarcula vallismortis tailed virus 1</name>
    <dbReference type="NCBI Taxonomy" id="1262528"/>
    <lineage>
        <taxon>Viruses</taxon>
        <taxon>Duplodnaviria</taxon>
        <taxon>Heunggongvirae</taxon>
        <taxon>Uroviricota</taxon>
        <taxon>Caudoviricetes</taxon>
        <taxon>Thumleimavirales</taxon>
        <taxon>Druskaviridae</taxon>
        <taxon>Tredecimvirus</taxon>
        <taxon>Tredecimvirus thailandense</taxon>
        <taxon>Tredecimvirus HVTV1</taxon>
    </lineage>
</organism>
<dbReference type="OrthoDB" id="27356at10239"/>
<keyword evidence="2" id="KW-1185">Reference proteome</keyword>
<name>L7TGV0_9CAUD</name>
<dbReference type="Proteomes" id="UP000011137">
    <property type="component" value="Segment"/>
</dbReference>
<evidence type="ECO:0000313" key="2">
    <source>
        <dbReference type="Proteomes" id="UP000011137"/>
    </source>
</evidence>
<gene>
    <name evidence="1" type="primary">60</name>
    <name evidence="1" type="ORF">HVTV1_60</name>
</gene>
<dbReference type="RefSeq" id="YP_007378965.1">
    <property type="nucleotide sequence ID" value="NC_020158.1"/>
</dbReference>
<sequence length="150" mass="17833">MTRTRLYEKQRWIFRFEDMTSDDDVQKFEAKLRVLKKEEYQTMGEVVGTTLETESGEYPIFEEDESLDNVRVGIGVETDDGRRIMTQMSPPEMWDLTNELVVILEYLDLEPEEFHDLGSGDRELPVTFDVDDETYRLDFERMRDVLLEDE</sequence>
<reference evidence="1 2" key="1">
    <citation type="journal article" date="2013" name="J. Virol.">
        <title>Insights into head-tailed viruses infecting extremely halophilic archaea.</title>
        <authorList>
            <person name="Pietila M.K."/>
            <person name="Laurinmaki P."/>
            <person name="Russell D.A."/>
            <person name="Ko C.C."/>
            <person name="Jacobs-Sera D."/>
            <person name="Butcher S.J."/>
            <person name="Bamford D.H."/>
            <person name="Hendrix R.W."/>
        </authorList>
    </citation>
    <scope>NUCLEOTIDE SEQUENCE [LARGE SCALE GENOMIC DNA]</scope>
</reference>
<dbReference type="GeneID" id="14477301"/>